<dbReference type="EMBL" id="QAYG01000018">
    <property type="protein sequence ID" value="PTW52954.1"/>
    <property type="molecule type" value="Genomic_DNA"/>
</dbReference>
<organism evidence="2 3">
    <name type="scientific">Breoghania corrubedonensis</name>
    <dbReference type="NCBI Taxonomy" id="665038"/>
    <lineage>
        <taxon>Bacteria</taxon>
        <taxon>Pseudomonadati</taxon>
        <taxon>Pseudomonadota</taxon>
        <taxon>Alphaproteobacteria</taxon>
        <taxon>Hyphomicrobiales</taxon>
        <taxon>Stappiaceae</taxon>
        <taxon>Breoghania</taxon>
    </lineage>
</organism>
<keyword evidence="1" id="KW-0812">Transmembrane</keyword>
<keyword evidence="1" id="KW-0472">Membrane</keyword>
<evidence type="ECO:0000256" key="1">
    <source>
        <dbReference type="SAM" id="Phobius"/>
    </source>
</evidence>
<name>A0A2T5UN75_9HYPH</name>
<keyword evidence="3" id="KW-1185">Reference proteome</keyword>
<dbReference type="OrthoDB" id="7704812at2"/>
<evidence type="ECO:0000313" key="2">
    <source>
        <dbReference type="EMBL" id="PTW52954.1"/>
    </source>
</evidence>
<feature type="transmembrane region" description="Helical" evidence="1">
    <location>
        <begin position="60"/>
        <end position="85"/>
    </location>
</feature>
<reference evidence="2 3" key="1">
    <citation type="submission" date="2018-04" db="EMBL/GenBank/DDBJ databases">
        <title>Genomic Encyclopedia of Archaeal and Bacterial Type Strains, Phase II (KMG-II): from individual species to whole genera.</title>
        <authorList>
            <person name="Goeker M."/>
        </authorList>
    </citation>
    <scope>NUCLEOTIDE SEQUENCE [LARGE SCALE GENOMIC DNA]</scope>
    <source>
        <strain evidence="2 3">DSM 23382</strain>
    </source>
</reference>
<sequence>MFKAILKGSVQLCLSNFDDLIKAAGAWTVVLILFSLIAQMADFGNRAMNAQLIAQNPGKFAFFVLVSLVIQFVAASSIAVAWHRFALLGERPATIHLRFGRPEWRYFLYSLLLGFFMAAVMLIFALVAAGFAAISTGLSANETAAAIIAVLLMIGFVFAAPLFARASLMLPAAAIDRPMGLFRALRFGKGFGWPMVFVTIVLIIPFILLDLLIMTIMVSVSAGLPQLIVILQFVLLKGLEQIVVTILLLSVVTITYAYAREREDAGNQPDD</sequence>
<keyword evidence="1" id="KW-1133">Transmembrane helix</keyword>
<dbReference type="Proteomes" id="UP000244081">
    <property type="component" value="Unassembled WGS sequence"/>
</dbReference>
<accession>A0A2T5UN75</accession>
<feature type="transmembrane region" description="Helical" evidence="1">
    <location>
        <begin position="242"/>
        <end position="259"/>
    </location>
</feature>
<protein>
    <submittedName>
        <fullName evidence="2">Uncharacterized protein</fullName>
    </submittedName>
</protein>
<feature type="transmembrane region" description="Helical" evidence="1">
    <location>
        <begin position="106"/>
        <end position="134"/>
    </location>
</feature>
<feature type="transmembrane region" description="Helical" evidence="1">
    <location>
        <begin position="191"/>
        <end position="208"/>
    </location>
</feature>
<feature type="transmembrane region" description="Helical" evidence="1">
    <location>
        <begin position="146"/>
        <end position="170"/>
    </location>
</feature>
<dbReference type="RefSeq" id="WP_107992181.1">
    <property type="nucleotide sequence ID" value="NZ_QAYG01000018.1"/>
</dbReference>
<proteinExistence type="predicted"/>
<gene>
    <name evidence="2" type="ORF">C8N35_11811</name>
</gene>
<dbReference type="AlphaFoldDB" id="A0A2T5UN75"/>
<comment type="caution">
    <text evidence="2">The sequence shown here is derived from an EMBL/GenBank/DDBJ whole genome shotgun (WGS) entry which is preliminary data.</text>
</comment>
<feature type="transmembrane region" description="Helical" evidence="1">
    <location>
        <begin position="20"/>
        <end position="40"/>
    </location>
</feature>
<feature type="transmembrane region" description="Helical" evidence="1">
    <location>
        <begin position="214"/>
        <end position="235"/>
    </location>
</feature>
<evidence type="ECO:0000313" key="3">
    <source>
        <dbReference type="Proteomes" id="UP000244081"/>
    </source>
</evidence>